<dbReference type="EMBL" id="JASSZA010000010">
    <property type="protein sequence ID" value="KAK2101173.1"/>
    <property type="molecule type" value="Genomic_DNA"/>
</dbReference>
<feature type="region of interest" description="Disordered" evidence="6">
    <location>
        <begin position="37"/>
        <end position="58"/>
    </location>
</feature>
<proteinExistence type="inferred from homology"/>
<feature type="compositionally biased region" description="Basic residues" evidence="6">
    <location>
        <begin position="37"/>
        <end position="48"/>
    </location>
</feature>
<sequence>MAPSRNDIILKPHFHEHWQRRMATWFNPPARKIRRRKAGQAKAHRRAPRPASGPVRPTVCCPTVRYHTKASAWRSSGKASALQKGGSSAEELKLATQLMGPVMRIRSVYKKEKARVITEGGKIRKAFASLRMARANTRLFAFERKEPRKLQNRTLKRNNKALLRTCN</sequence>
<dbReference type="PANTHER" id="PTHR11722">
    <property type="entry name" value="60S RIBOSOMAL PROTEIN L13"/>
    <property type="match status" value="1"/>
</dbReference>
<dbReference type="Proteomes" id="UP001266305">
    <property type="component" value="Unassembled WGS sequence"/>
</dbReference>
<evidence type="ECO:0000256" key="1">
    <source>
        <dbReference type="ARBA" id="ARBA00005640"/>
    </source>
</evidence>
<dbReference type="Pfam" id="PF01294">
    <property type="entry name" value="Ribosomal_L13e"/>
    <property type="match status" value="1"/>
</dbReference>
<evidence type="ECO:0000313" key="8">
    <source>
        <dbReference type="Proteomes" id="UP001266305"/>
    </source>
</evidence>
<evidence type="ECO:0000256" key="3">
    <source>
        <dbReference type="ARBA" id="ARBA00023274"/>
    </source>
</evidence>
<keyword evidence="8" id="KW-1185">Reference proteome</keyword>
<accession>A0ABQ9UVR6</accession>
<evidence type="ECO:0000256" key="6">
    <source>
        <dbReference type="SAM" id="MobiDB-lite"/>
    </source>
</evidence>
<keyword evidence="2" id="KW-0689">Ribosomal protein</keyword>
<comment type="caution">
    <text evidence="7">The sequence shown here is derived from an EMBL/GenBank/DDBJ whole genome shotgun (WGS) entry which is preliminary data.</text>
</comment>
<keyword evidence="3" id="KW-0687">Ribonucleoprotein</keyword>
<organism evidence="7 8">
    <name type="scientific">Saguinus oedipus</name>
    <name type="common">Cotton-top tamarin</name>
    <name type="synonym">Oedipomidas oedipus</name>
    <dbReference type="NCBI Taxonomy" id="9490"/>
    <lineage>
        <taxon>Eukaryota</taxon>
        <taxon>Metazoa</taxon>
        <taxon>Chordata</taxon>
        <taxon>Craniata</taxon>
        <taxon>Vertebrata</taxon>
        <taxon>Euteleostomi</taxon>
        <taxon>Mammalia</taxon>
        <taxon>Eutheria</taxon>
        <taxon>Euarchontoglires</taxon>
        <taxon>Primates</taxon>
        <taxon>Haplorrhini</taxon>
        <taxon>Platyrrhini</taxon>
        <taxon>Cebidae</taxon>
        <taxon>Callitrichinae</taxon>
        <taxon>Saguinus</taxon>
    </lineage>
</organism>
<dbReference type="InterPro" id="IPR001380">
    <property type="entry name" value="Ribosomal_eL13"/>
</dbReference>
<name>A0ABQ9UVR6_SAGOE</name>
<dbReference type="Gene3D" id="1.20.5.110">
    <property type="match status" value="1"/>
</dbReference>
<dbReference type="PANTHER" id="PTHR11722:SF0">
    <property type="entry name" value="LARGE RIBOSOMAL SUBUNIT PROTEIN EL13"/>
    <property type="match status" value="1"/>
</dbReference>
<evidence type="ECO:0000313" key="7">
    <source>
        <dbReference type="EMBL" id="KAK2101173.1"/>
    </source>
</evidence>
<gene>
    <name evidence="7" type="ORF">P7K49_022521</name>
</gene>
<reference evidence="7 8" key="1">
    <citation type="submission" date="2023-05" db="EMBL/GenBank/DDBJ databases">
        <title>B98-5 Cell Line De Novo Hybrid Assembly: An Optical Mapping Approach.</title>
        <authorList>
            <person name="Kananen K."/>
            <person name="Auerbach J.A."/>
            <person name="Kautto E."/>
            <person name="Blachly J.S."/>
        </authorList>
    </citation>
    <scope>NUCLEOTIDE SEQUENCE [LARGE SCALE GENOMIC DNA]</scope>
    <source>
        <strain evidence="7">B95-8</strain>
        <tissue evidence="7">Cell line</tissue>
    </source>
</reference>
<protein>
    <recommendedName>
        <fullName evidence="4">Large ribosomal subunit protein eL13</fullName>
    </recommendedName>
    <alternativeName>
        <fullName evidence="5">60S ribosomal protein L13</fullName>
    </alternativeName>
</protein>
<evidence type="ECO:0000256" key="4">
    <source>
        <dbReference type="ARBA" id="ARBA00035216"/>
    </source>
</evidence>
<evidence type="ECO:0000256" key="5">
    <source>
        <dbReference type="ARBA" id="ARBA00035321"/>
    </source>
</evidence>
<evidence type="ECO:0000256" key="2">
    <source>
        <dbReference type="ARBA" id="ARBA00022980"/>
    </source>
</evidence>
<comment type="similarity">
    <text evidence="1">Belongs to the eukaryotic ribosomal protein eL13 family.</text>
</comment>